<dbReference type="PANTHER" id="PTHR43428">
    <property type="entry name" value="ARSENATE REDUCTASE"/>
    <property type="match status" value="1"/>
</dbReference>
<dbReference type="EMBL" id="AODE01000028">
    <property type="protein sequence ID" value="EUJ26909.1"/>
    <property type="molecule type" value="Genomic_DNA"/>
</dbReference>
<dbReference type="Pfam" id="PF01451">
    <property type="entry name" value="LMWPc"/>
    <property type="match status" value="1"/>
</dbReference>
<protein>
    <submittedName>
        <fullName evidence="3">Protein-tyrosine-phosphatase</fullName>
    </submittedName>
</protein>
<name>W7BIJ3_9LIST</name>
<dbReference type="InterPro" id="IPR036196">
    <property type="entry name" value="Ptyr_pPase_sf"/>
</dbReference>
<evidence type="ECO:0000256" key="1">
    <source>
        <dbReference type="ARBA" id="ARBA00022849"/>
    </source>
</evidence>
<dbReference type="Proteomes" id="UP000019254">
    <property type="component" value="Unassembled WGS sequence"/>
</dbReference>
<dbReference type="InterPro" id="IPR023485">
    <property type="entry name" value="Ptyr_pPase"/>
</dbReference>
<dbReference type="SUPFAM" id="SSF52788">
    <property type="entry name" value="Phosphotyrosine protein phosphatases I"/>
    <property type="match status" value="1"/>
</dbReference>
<dbReference type="AlphaFoldDB" id="W7BIJ3"/>
<dbReference type="STRING" id="1265820.PCORN_13995"/>
<organism evidence="3 4">
    <name type="scientific">Listeria cornellensis FSL F6-0969</name>
    <dbReference type="NCBI Taxonomy" id="1265820"/>
    <lineage>
        <taxon>Bacteria</taxon>
        <taxon>Bacillati</taxon>
        <taxon>Bacillota</taxon>
        <taxon>Bacilli</taxon>
        <taxon>Bacillales</taxon>
        <taxon>Listeriaceae</taxon>
        <taxon>Listeria</taxon>
    </lineage>
</organism>
<evidence type="ECO:0000259" key="2">
    <source>
        <dbReference type="SMART" id="SM00226"/>
    </source>
</evidence>
<dbReference type="PATRIC" id="fig|1265820.5.peg.2759"/>
<proteinExistence type="predicted"/>
<evidence type="ECO:0000313" key="4">
    <source>
        <dbReference type="Proteomes" id="UP000019254"/>
    </source>
</evidence>
<dbReference type="SMART" id="SM00226">
    <property type="entry name" value="LMWPc"/>
    <property type="match status" value="1"/>
</dbReference>
<accession>W7BIJ3</accession>
<keyword evidence="4" id="KW-1185">Reference proteome</keyword>
<dbReference type="GO" id="GO:0046685">
    <property type="term" value="P:response to arsenic-containing substance"/>
    <property type="evidence" value="ECO:0007669"/>
    <property type="project" value="UniProtKB-KW"/>
</dbReference>
<sequence>MMKIAFICIHNSCRSQMAEAWGNKLLSDISEIYSAGTEDYPEVKPLAVAVMSEVGMDTSDQYPKLLKDMPQKLDILITMGCGVECPYVPANYREDWGLDDPSGGPIEDFRITRDSIEEKVMQLRERILNGDFKNKHAN</sequence>
<gene>
    <name evidence="3" type="ORF">PCORN_13995</name>
</gene>
<feature type="domain" description="Phosphotyrosine protein phosphatase I" evidence="2">
    <location>
        <begin position="2"/>
        <end position="126"/>
    </location>
</feature>
<keyword evidence="1" id="KW-0059">Arsenical resistance</keyword>
<dbReference type="PANTHER" id="PTHR43428:SF1">
    <property type="entry name" value="ARSENATE REDUCTASE"/>
    <property type="match status" value="1"/>
</dbReference>
<comment type="caution">
    <text evidence="3">The sequence shown here is derived from an EMBL/GenBank/DDBJ whole genome shotgun (WGS) entry which is preliminary data.</text>
</comment>
<dbReference type="Gene3D" id="3.40.50.2300">
    <property type="match status" value="1"/>
</dbReference>
<evidence type="ECO:0000313" key="3">
    <source>
        <dbReference type="EMBL" id="EUJ26909.1"/>
    </source>
</evidence>
<dbReference type="CDD" id="cd16345">
    <property type="entry name" value="LMWP_ArsC"/>
    <property type="match status" value="1"/>
</dbReference>
<reference evidence="3 4" key="1">
    <citation type="journal article" date="2014" name="Int. J. Syst. Evol. Microbiol.">
        <title>Listeria floridensis sp. nov., Listeria aquatica sp. nov., Listeria cornellensis sp. nov., Listeria riparia sp. nov. and Listeria grandensis sp. nov., from agricultural and natural environments.</title>
        <authorList>
            <person name="den Bakker H.C."/>
            <person name="Warchocki S."/>
            <person name="Wright E.M."/>
            <person name="Allred A.F."/>
            <person name="Ahlstrom C."/>
            <person name="Manuel C.S."/>
            <person name="Stasiewicz M.J."/>
            <person name="Burrell A."/>
            <person name="Roof S."/>
            <person name="Strawn L."/>
            <person name="Fortes E.D."/>
            <person name="Nightingale K.K."/>
            <person name="Kephart D."/>
            <person name="Wiedmann M."/>
        </authorList>
    </citation>
    <scope>NUCLEOTIDE SEQUENCE [LARGE SCALE GENOMIC DNA]</scope>
    <source>
        <strain evidence="4">FSL F6-969</strain>
    </source>
</reference>